<dbReference type="GeneID" id="56029078"/>
<dbReference type="EMBL" id="CP058529">
    <property type="protein sequence ID" value="QLG27784.1"/>
    <property type="molecule type" value="Genomic_DNA"/>
</dbReference>
<reference evidence="2 3" key="1">
    <citation type="submission" date="2020-07" db="EMBL/GenBank/DDBJ databases">
        <title>Gai3-2, isolated from salt lake.</title>
        <authorList>
            <person name="Cui H."/>
            <person name="Shi X."/>
        </authorList>
    </citation>
    <scope>NUCLEOTIDE SEQUENCE [LARGE SCALE GENOMIC DNA]</scope>
    <source>
        <strain evidence="2 3">Gai3-2</strain>
    </source>
</reference>
<dbReference type="KEGG" id="halg:HUG10_09555"/>
<gene>
    <name evidence="2" type="ORF">HUG10_09555</name>
</gene>
<dbReference type="InterPro" id="IPR058416">
    <property type="entry name" value="DUF8103"/>
</dbReference>
<evidence type="ECO:0000259" key="1">
    <source>
        <dbReference type="Pfam" id="PF26405"/>
    </source>
</evidence>
<evidence type="ECO:0000313" key="3">
    <source>
        <dbReference type="Proteomes" id="UP000509750"/>
    </source>
</evidence>
<accession>A0A7D5GL64</accession>
<dbReference type="RefSeq" id="WP_179169359.1">
    <property type="nucleotide sequence ID" value="NZ_CP058529.1"/>
</dbReference>
<protein>
    <recommendedName>
        <fullName evidence="1">DUF8103 domain-containing protein</fullName>
    </recommendedName>
</protein>
<organism evidence="2 3">
    <name type="scientific">Halorarum halophilum</name>
    <dbReference type="NCBI Taxonomy" id="2743090"/>
    <lineage>
        <taxon>Archaea</taxon>
        <taxon>Methanobacteriati</taxon>
        <taxon>Methanobacteriota</taxon>
        <taxon>Stenosarchaea group</taxon>
        <taxon>Halobacteria</taxon>
        <taxon>Halobacteriales</taxon>
        <taxon>Haloferacaceae</taxon>
        <taxon>Halorarum</taxon>
    </lineage>
</organism>
<proteinExistence type="predicted"/>
<feature type="domain" description="DUF8103" evidence="1">
    <location>
        <begin position="4"/>
        <end position="84"/>
    </location>
</feature>
<evidence type="ECO:0000313" key="2">
    <source>
        <dbReference type="EMBL" id="QLG27784.1"/>
    </source>
</evidence>
<keyword evidence="3" id="KW-1185">Reference proteome</keyword>
<dbReference type="Pfam" id="PF26405">
    <property type="entry name" value="DUF8103"/>
    <property type="match status" value="1"/>
</dbReference>
<dbReference type="OrthoDB" id="289788at2157"/>
<dbReference type="Proteomes" id="UP000509750">
    <property type="component" value="Chromosome"/>
</dbReference>
<dbReference type="AlphaFoldDB" id="A0A7D5GL64"/>
<name>A0A7D5GL64_9EURY</name>
<sequence>MVGSRIGSEAQEGPGASDEMDWAVINSLIQAQDYTSRALQAYLLRTRYREGSAPENAAQHIEEAIERHRKIIEDLSLARDCVEEIVEEPDE</sequence>